<sequence length="58" mass="6683">MQGKKMEMESGGPTPKQMKLLEDVIKASFKELHNNMVTMMKDNIDPSKSHHKEEQPNK</sequence>
<name>A0AA38KIT8_TAXCH</name>
<comment type="caution">
    <text evidence="1">The sequence shown here is derived from an EMBL/GenBank/DDBJ whole genome shotgun (WGS) entry which is preliminary data.</text>
</comment>
<evidence type="ECO:0000313" key="2">
    <source>
        <dbReference type="Proteomes" id="UP000824469"/>
    </source>
</evidence>
<dbReference type="AlphaFoldDB" id="A0AA38KIT8"/>
<feature type="non-terminal residue" evidence="1">
    <location>
        <position position="58"/>
    </location>
</feature>
<protein>
    <submittedName>
        <fullName evidence="1">Uncharacterized protein</fullName>
    </submittedName>
</protein>
<reference evidence="1 2" key="1">
    <citation type="journal article" date="2021" name="Nat. Plants">
        <title>The Taxus genome provides insights into paclitaxel biosynthesis.</title>
        <authorList>
            <person name="Xiong X."/>
            <person name="Gou J."/>
            <person name="Liao Q."/>
            <person name="Li Y."/>
            <person name="Zhou Q."/>
            <person name="Bi G."/>
            <person name="Li C."/>
            <person name="Du R."/>
            <person name="Wang X."/>
            <person name="Sun T."/>
            <person name="Guo L."/>
            <person name="Liang H."/>
            <person name="Lu P."/>
            <person name="Wu Y."/>
            <person name="Zhang Z."/>
            <person name="Ro D.K."/>
            <person name="Shang Y."/>
            <person name="Huang S."/>
            <person name="Yan J."/>
        </authorList>
    </citation>
    <scope>NUCLEOTIDE SEQUENCE [LARGE SCALE GENOMIC DNA]</scope>
    <source>
        <strain evidence="1">Ta-2019</strain>
    </source>
</reference>
<accession>A0AA38KIT8</accession>
<keyword evidence="2" id="KW-1185">Reference proteome</keyword>
<gene>
    <name evidence="1" type="ORF">KI387_010020</name>
</gene>
<organism evidence="1 2">
    <name type="scientific">Taxus chinensis</name>
    <name type="common">Chinese yew</name>
    <name type="synonym">Taxus wallichiana var. chinensis</name>
    <dbReference type="NCBI Taxonomy" id="29808"/>
    <lineage>
        <taxon>Eukaryota</taxon>
        <taxon>Viridiplantae</taxon>
        <taxon>Streptophyta</taxon>
        <taxon>Embryophyta</taxon>
        <taxon>Tracheophyta</taxon>
        <taxon>Spermatophyta</taxon>
        <taxon>Pinopsida</taxon>
        <taxon>Pinidae</taxon>
        <taxon>Conifers II</taxon>
        <taxon>Cupressales</taxon>
        <taxon>Taxaceae</taxon>
        <taxon>Taxus</taxon>
    </lineage>
</organism>
<proteinExistence type="predicted"/>
<dbReference type="Proteomes" id="UP000824469">
    <property type="component" value="Unassembled WGS sequence"/>
</dbReference>
<evidence type="ECO:0000313" key="1">
    <source>
        <dbReference type="EMBL" id="KAH9305616.1"/>
    </source>
</evidence>
<dbReference type="EMBL" id="JAHRHJ020000008">
    <property type="protein sequence ID" value="KAH9305616.1"/>
    <property type="molecule type" value="Genomic_DNA"/>
</dbReference>